<evidence type="ECO:0000259" key="2">
    <source>
        <dbReference type="Pfam" id="PF12660"/>
    </source>
</evidence>
<evidence type="ECO:0000256" key="1">
    <source>
        <dbReference type="SAM" id="MobiDB-lite"/>
    </source>
</evidence>
<dbReference type="InterPro" id="IPR024764">
    <property type="entry name" value="TFIIIC_Znf"/>
</dbReference>
<dbReference type="EnsemblMetazoa" id="ISCW010095-RA">
    <property type="protein sequence ID" value="ISCW010095-PA"/>
    <property type="gene ID" value="ISCW010095"/>
</dbReference>
<dbReference type="EMBL" id="ABJB010875955">
    <property type="status" value="NOT_ANNOTATED_CDS"/>
    <property type="molecule type" value="Genomic_DNA"/>
</dbReference>
<dbReference type="EMBL" id="DS849080">
    <property type="protein sequence ID" value="EEC13358.1"/>
    <property type="molecule type" value="Genomic_DNA"/>
</dbReference>
<dbReference type="EMBL" id="ABJB010469252">
    <property type="status" value="NOT_ANNOTATED_CDS"/>
    <property type="molecule type" value="Genomic_DNA"/>
</dbReference>
<dbReference type="EMBL" id="ABJB010474744">
    <property type="status" value="NOT_ANNOTATED_CDS"/>
    <property type="molecule type" value="Genomic_DNA"/>
</dbReference>
<accession>B7Q3D6</accession>
<dbReference type="VEuPathDB" id="VectorBase:ISCP_017587"/>
<evidence type="ECO:0000313" key="3">
    <source>
        <dbReference type="EMBL" id="EEC13358.1"/>
    </source>
</evidence>
<protein>
    <recommendedName>
        <fullName evidence="2">Transcription factor IIIC putative zinc-finger domain-containing protein</fullName>
    </recommendedName>
</protein>
<dbReference type="AlphaFoldDB" id="B7Q3D6"/>
<dbReference type="EMBL" id="ABJB010758420">
    <property type="status" value="NOT_ANNOTATED_CDS"/>
    <property type="molecule type" value="Genomic_DNA"/>
</dbReference>
<dbReference type="VEuPathDB" id="VectorBase:ISCW010095"/>
<feature type="domain" description="Transcription factor IIIC putative zinc-finger" evidence="2">
    <location>
        <begin position="158"/>
        <end position="207"/>
    </location>
</feature>
<proteinExistence type="predicted"/>
<evidence type="ECO:0000313" key="4">
    <source>
        <dbReference type="EnsemblMetazoa" id="ISCW010095-PA"/>
    </source>
</evidence>
<name>B7Q3D6_IXOSC</name>
<organism>
    <name type="scientific">Ixodes scapularis</name>
    <name type="common">Black-legged tick</name>
    <name type="synonym">Deer tick</name>
    <dbReference type="NCBI Taxonomy" id="6945"/>
    <lineage>
        <taxon>Eukaryota</taxon>
        <taxon>Metazoa</taxon>
        <taxon>Ecdysozoa</taxon>
        <taxon>Arthropoda</taxon>
        <taxon>Chelicerata</taxon>
        <taxon>Arachnida</taxon>
        <taxon>Acari</taxon>
        <taxon>Parasitiformes</taxon>
        <taxon>Ixodida</taxon>
        <taxon>Ixodoidea</taxon>
        <taxon>Ixodidae</taxon>
        <taxon>Ixodinae</taxon>
        <taxon>Ixodes</taxon>
    </lineage>
</organism>
<dbReference type="PaxDb" id="6945-B7Q3D6"/>
<dbReference type="EMBL" id="ABJB010797133">
    <property type="status" value="NOT_ANNOTATED_CDS"/>
    <property type="molecule type" value="Genomic_DNA"/>
</dbReference>
<keyword evidence="5" id="KW-1185">Reference proteome</keyword>
<dbReference type="HOGENOM" id="CLU_1020419_0_0_1"/>
<dbReference type="Pfam" id="PF12660">
    <property type="entry name" value="zf-TFIIIC"/>
    <property type="match status" value="1"/>
</dbReference>
<dbReference type="EMBL" id="ABJB010483915">
    <property type="status" value="NOT_ANNOTATED_CDS"/>
    <property type="molecule type" value="Genomic_DNA"/>
</dbReference>
<sequence length="273" mass="30899">MALEQFELLRERSHSVAALELEFTNERLSIELPWMLQPVGLNISPNGIFMAIFYHIATPYNYNVIREPLQDVSRTNEEVLWRHVSAVVENCNAESLDARQVRSLRHFASWMALTNRTPNKRLGILLEAAGHPQAETTTATPPPLPSSGTKVEDKHSESGVESCPICDCGVLVENLDSWECLNHHKWGRCMHSLLVCDESPNRRCRIILLALVDHRYRFRYVNVVTQGRCHAAHVYRRSAFAADLQGPTLETPMVTVNRAAVPLKESRHESASL</sequence>
<dbReference type="InParanoid" id="B7Q3D6"/>
<reference evidence="4" key="2">
    <citation type="submission" date="2020-05" db="UniProtKB">
        <authorList>
            <consortium name="EnsemblMetazoa"/>
        </authorList>
    </citation>
    <scope>IDENTIFICATION</scope>
    <source>
        <strain evidence="4">wikel</strain>
    </source>
</reference>
<dbReference type="EMBL" id="ABJB011126209">
    <property type="status" value="NOT_ANNOTATED_CDS"/>
    <property type="molecule type" value="Genomic_DNA"/>
</dbReference>
<dbReference type="Proteomes" id="UP000001555">
    <property type="component" value="Unassembled WGS sequence"/>
</dbReference>
<evidence type="ECO:0000313" key="5">
    <source>
        <dbReference type="Proteomes" id="UP000001555"/>
    </source>
</evidence>
<reference evidence="3 5" key="1">
    <citation type="submission" date="2008-03" db="EMBL/GenBank/DDBJ databases">
        <title>Annotation of Ixodes scapularis.</title>
        <authorList>
            <consortium name="Ixodes scapularis Genome Project Consortium"/>
            <person name="Caler E."/>
            <person name="Hannick L.I."/>
            <person name="Bidwell S."/>
            <person name="Joardar V."/>
            <person name="Thiagarajan M."/>
            <person name="Amedeo P."/>
            <person name="Galinsky K.J."/>
            <person name="Schobel S."/>
            <person name="Inman J."/>
            <person name="Hostetler J."/>
            <person name="Miller J."/>
            <person name="Hammond M."/>
            <person name="Megy K."/>
            <person name="Lawson D."/>
            <person name="Kodira C."/>
            <person name="Sutton G."/>
            <person name="Meyer J."/>
            <person name="Hill C.A."/>
            <person name="Birren B."/>
            <person name="Nene V."/>
            <person name="Collins F."/>
            <person name="Alarcon-Chaidez F."/>
            <person name="Wikel S."/>
            <person name="Strausberg R."/>
        </authorList>
    </citation>
    <scope>NUCLEOTIDE SEQUENCE [LARGE SCALE GENOMIC DNA]</scope>
    <source>
        <strain evidence="5">Wikel</strain>
        <strain evidence="3">Wikel colony</strain>
    </source>
</reference>
<dbReference type="VEuPathDB" id="VectorBase:ISCI010095"/>
<feature type="region of interest" description="Disordered" evidence="1">
    <location>
        <begin position="134"/>
        <end position="155"/>
    </location>
</feature>
<gene>
    <name evidence="3" type="ORF">IscW_ISCW010095</name>
</gene>
<dbReference type="OrthoDB" id="6021743at2759"/>